<comment type="function">
    <text evidence="3">Catalyzes a proton abstraction reaction that results in 2,5-elimination of pyruvate from 2-succinyl-5-enolpyruvyl-6-hydroxy-3-cyclohexene-1-carboxylate (SEPHCHC) and the formation of 2-succinyl-6-hydroxy-2,4-cyclohexadiene-1-carboxylate (SHCHC).</text>
</comment>
<comment type="subunit">
    <text evidence="3">Monomer.</text>
</comment>
<dbReference type="Pfam" id="PF12697">
    <property type="entry name" value="Abhydrolase_6"/>
    <property type="match status" value="1"/>
</dbReference>
<gene>
    <name evidence="3 5" type="primary">menH</name>
    <name evidence="5" type="ORF">HBA18_09860</name>
</gene>
<dbReference type="Proteomes" id="UP000501408">
    <property type="component" value="Chromosome 1"/>
</dbReference>
<dbReference type="HAMAP" id="MF_01660">
    <property type="entry name" value="MenH"/>
    <property type="match status" value="1"/>
</dbReference>
<dbReference type="Gene3D" id="3.40.50.1820">
    <property type="entry name" value="alpha/beta hydrolase"/>
    <property type="match status" value="1"/>
</dbReference>
<name>A0ABX6K525_SALCS</name>
<comment type="pathway">
    <text evidence="3">Quinol/quinone metabolism; 1,4-dihydroxy-2-naphthoate biosynthesis; 1,4-dihydroxy-2-naphthoate from chorismate: step 3/7.</text>
</comment>
<dbReference type="EMBL" id="CP050266">
    <property type="protein sequence ID" value="QIR06643.1"/>
    <property type="molecule type" value="Genomic_DNA"/>
</dbReference>
<evidence type="ECO:0000313" key="5">
    <source>
        <dbReference type="EMBL" id="QIR06643.1"/>
    </source>
</evidence>
<dbReference type="PANTHER" id="PTHR42916">
    <property type="entry name" value="2-SUCCINYL-5-ENOLPYRUVYL-6-HYDROXY-3-CYCLOHEXENE-1-CARBOXYLATE SYNTHASE"/>
    <property type="match status" value="1"/>
</dbReference>
<comment type="similarity">
    <text evidence="3">Belongs to the AB hydrolase superfamily. MenH family.</text>
</comment>
<keyword evidence="2 3" id="KW-0456">Lyase</keyword>
<dbReference type="InterPro" id="IPR022485">
    <property type="entry name" value="SHCHC_synthase_MenH"/>
</dbReference>
<feature type="domain" description="AB hydrolase-1" evidence="4">
    <location>
        <begin position="18"/>
        <end position="253"/>
    </location>
</feature>
<organism evidence="5 6">
    <name type="scientific">Salinivibrio costicola</name>
    <name type="common">Vibrio costicola</name>
    <dbReference type="NCBI Taxonomy" id="51367"/>
    <lineage>
        <taxon>Bacteria</taxon>
        <taxon>Pseudomonadati</taxon>
        <taxon>Pseudomonadota</taxon>
        <taxon>Gammaproteobacteria</taxon>
        <taxon>Vibrionales</taxon>
        <taxon>Vibrionaceae</taxon>
        <taxon>Salinivibrio</taxon>
    </lineage>
</organism>
<evidence type="ECO:0000256" key="2">
    <source>
        <dbReference type="ARBA" id="ARBA00023239"/>
    </source>
</evidence>
<dbReference type="PANTHER" id="PTHR42916:SF1">
    <property type="entry name" value="PROTEIN PHYLLO, CHLOROPLASTIC"/>
    <property type="match status" value="1"/>
</dbReference>
<protein>
    <recommendedName>
        <fullName evidence="3">Putative 2-succinyl-6-hydroxy-2,4-cyclohexadiene-1-carboxylate synthase</fullName>
        <shortName evidence="3">SHCHC synthase</shortName>
        <ecNumber evidence="3">4.2.99.20</ecNumber>
    </recommendedName>
</protein>
<evidence type="ECO:0000259" key="4">
    <source>
        <dbReference type="Pfam" id="PF12697"/>
    </source>
</evidence>
<keyword evidence="6" id="KW-1185">Reference proteome</keyword>
<evidence type="ECO:0000256" key="1">
    <source>
        <dbReference type="ARBA" id="ARBA00022428"/>
    </source>
</evidence>
<keyword evidence="1 3" id="KW-0474">Menaquinone biosynthesis</keyword>
<comment type="catalytic activity">
    <reaction evidence="3">
        <text>5-enolpyruvoyl-6-hydroxy-2-succinyl-cyclohex-3-ene-1-carboxylate = (1R,6R)-6-hydroxy-2-succinyl-cyclohexa-2,4-diene-1-carboxylate + pyruvate</text>
        <dbReference type="Rhea" id="RHEA:25597"/>
        <dbReference type="ChEBI" id="CHEBI:15361"/>
        <dbReference type="ChEBI" id="CHEBI:58689"/>
        <dbReference type="ChEBI" id="CHEBI:58818"/>
        <dbReference type="EC" id="4.2.99.20"/>
    </reaction>
</comment>
<dbReference type="InterPro" id="IPR029058">
    <property type="entry name" value="AB_hydrolase_fold"/>
</dbReference>
<accession>A0ABX6K525</accession>
<reference evidence="5 6" key="1">
    <citation type="submission" date="2020-03" db="EMBL/GenBank/DDBJ databases">
        <title>Genome mining reveals the biosynthetic pathways of PHA and ectoines of the halophilic strain Salinivibrio costicola M318 isolated from fermented shrimp paste.</title>
        <authorList>
            <person name="Doan T.V."/>
            <person name="Tran L.T."/>
            <person name="Trieu T.A."/>
            <person name="Nguyen Q.V."/>
            <person name="Quach T.N."/>
            <person name="Phi T.Q."/>
            <person name="Kumar S."/>
        </authorList>
    </citation>
    <scope>NUCLEOTIDE SEQUENCE [LARGE SCALE GENOMIC DNA]</scope>
    <source>
        <strain evidence="5 6">M318</strain>
    </source>
</reference>
<dbReference type="EC" id="4.2.99.20" evidence="3"/>
<dbReference type="RefSeq" id="WP_167314705.1">
    <property type="nucleotide sequence ID" value="NZ_CP050266.1"/>
</dbReference>
<dbReference type="InterPro" id="IPR000073">
    <property type="entry name" value="AB_hydrolase_1"/>
</dbReference>
<comment type="pathway">
    <text evidence="3">Quinol/quinone metabolism; menaquinone biosynthesis.</text>
</comment>
<evidence type="ECO:0000256" key="3">
    <source>
        <dbReference type="HAMAP-Rule" id="MF_01660"/>
    </source>
</evidence>
<evidence type="ECO:0000313" key="6">
    <source>
        <dbReference type="Proteomes" id="UP000501408"/>
    </source>
</evidence>
<dbReference type="NCBIfam" id="TIGR03695">
    <property type="entry name" value="menH_SHCHC"/>
    <property type="match status" value="1"/>
</dbReference>
<dbReference type="GO" id="GO:0070205">
    <property type="term" value="F:2-succinyl-6-hydroxy-2,4-cyclohexadiene-1-carboxylate synthase activity"/>
    <property type="evidence" value="ECO:0007669"/>
    <property type="project" value="UniProtKB-EC"/>
</dbReference>
<dbReference type="NCBIfam" id="NF008340">
    <property type="entry name" value="PRK11126.1"/>
    <property type="match status" value="1"/>
</dbReference>
<proteinExistence type="inferred from homology"/>
<dbReference type="SUPFAM" id="SSF53474">
    <property type="entry name" value="alpha/beta-Hydrolases"/>
    <property type="match status" value="1"/>
</dbReference>
<sequence>MASRLTYRQGGDPNGPRVVFLHGLLGCGDDWQAVTAALSHCHWLCLDLPGHGASWTQQCQHFDDVCDTILTTSEQVWGRQPALLVGYSLGARLAMHCATYAPTRWSGVLLEGGHPGLADNEARQQRLAHDKQWATRFRHQPLDAVLDDWYRQPVFQSLDESARCAMVQRRLSNHGSAVADTLLATSLGHQADLRSALKHCFQHGLVIDYLCGEHDKKFHALAKHLHQTTGIGVTVIPEAGHNCHLSNPQGFVHALLASAAFQGVAPTNL</sequence>